<dbReference type="Gene3D" id="2.60.120.10">
    <property type="entry name" value="Jelly Rolls"/>
    <property type="match status" value="1"/>
</dbReference>
<protein>
    <recommendedName>
        <fullName evidence="1">Quercetin 2,3-dioxygenase C-terminal cupin domain-containing protein</fullName>
    </recommendedName>
</protein>
<dbReference type="Pfam" id="PF17954">
    <property type="entry name" value="Pirin_C_2"/>
    <property type="match status" value="1"/>
</dbReference>
<dbReference type="InterPro" id="IPR014710">
    <property type="entry name" value="RmlC-like_jellyroll"/>
</dbReference>
<dbReference type="RefSeq" id="WP_142530710.1">
    <property type="nucleotide sequence ID" value="NZ_CBCSJO010000013.1"/>
</dbReference>
<reference evidence="2 3" key="1">
    <citation type="submission" date="2017-05" db="EMBL/GenBank/DDBJ databases">
        <authorList>
            <person name="Varghese N."/>
            <person name="Submissions S."/>
        </authorList>
    </citation>
    <scope>NUCLEOTIDE SEQUENCE [LARGE SCALE GENOMIC DNA]</scope>
    <source>
        <strain evidence="2 3">DSM 19036</strain>
    </source>
</reference>
<evidence type="ECO:0000259" key="1">
    <source>
        <dbReference type="Pfam" id="PF17954"/>
    </source>
</evidence>
<dbReference type="OrthoDB" id="321327at2"/>
<sequence>MIRQVPAKIFLSDQRRIRQSDVHRSFSTLSYGAHENTHKFNLSKLFVLNDEELAGGGSVTIQIRQASYMVLLPITGDLDFSSTVTDQFTVNVGELRIISLPRKSAVTLSNPFLNDTINYLLLCVKTEKNLDLSALYQFDLDAEDNQLIRLCAPVTTFCVNIGRFKGRSEGMYRLRNKHSRLLSFVISGAFEVEHRLLHMRDGLALSDLEEVDFESLSEGAVLLMIELFGTDHTARIRRK</sequence>
<gene>
    <name evidence="2" type="ORF">SAMN06265348_11462</name>
</gene>
<name>A0A521FMU0_9SPHI</name>
<evidence type="ECO:0000313" key="2">
    <source>
        <dbReference type="EMBL" id="SMO97482.1"/>
    </source>
</evidence>
<accession>A0A521FMU0</accession>
<proteinExistence type="predicted"/>
<dbReference type="InterPro" id="IPR041602">
    <property type="entry name" value="Quercetinase_C"/>
</dbReference>
<feature type="domain" description="Quercetin 2,3-dioxygenase C-terminal cupin" evidence="1">
    <location>
        <begin position="161"/>
        <end position="224"/>
    </location>
</feature>
<dbReference type="Proteomes" id="UP000320300">
    <property type="component" value="Unassembled WGS sequence"/>
</dbReference>
<organism evidence="2 3">
    <name type="scientific">Pedobacter westerhofensis</name>
    <dbReference type="NCBI Taxonomy" id="425512"/>
    <lineage>
        <taxon>Bacteria</taxon>
        <taxon>Pseudomonadati</taxon>
        <taxon>Bacteroidota</taxon>
        <taxon>Sphingobacteriia</taxon>
        <taxon>Sphingobacteriales</taxon>
        <taxon>Sphingobacteriaceae</taxon>
        <taxon>Pedobacter</taxon>
    </lineage>
</organism>
<dbReference type="AlphaFoldDB" id="A0A521FMU0"/>
<keyword evidence="3" id="KW-1185">Reference proteome</keyword>
<dbReference type="EMBL" id="FXTN01000014">
    <property type="protein sequence ID" value="SMO97482.1"/>
    <property type="molecule type" value="Genomic_DNA"/>
</dbReference>
<evidence type="ECO:0000313" key="3">
    <source>
        <dbReference type="Proteomes" id="UP000320300"/>
    </source>
</evidence>